<gene>
    <name evidence="5" type="primary">rimI</name>
    <name evidence="5" type="ORF">GCM10007298_30190</name>
</gene>
<dbReference type="Proteomes" id="UP000632454">
    <property type="component" value="Unassembled WGS sequence"/>
</dbReference>
<dbReference type="SUPFAM" id="SSF55729">
    <property type="entry name" value="Acyl-CoA N-acyltransferases (Nat)"/>
    <property type="match status" value="1"/>
</dbReference>
<dbReference type="EC" id="2.3.1.266" evidence="3"/>
<dbReference type="NCBIfam" id="TIGR01575">
    <property type="entry name" value="rimI"/>
    <property type="match status" value="1"/>
</dbReference>
<comment type="subcellular location">
    <subcellularLocation>
        <location evidence="3">Cytoplasm</location>
    </subcellularLocation>
</comment>
<evidence type="ECO:0000256" key="1">
    <source>
        <dbReference type="ARBA" id="ARBA00022679"/>
    </source>
</evidence>
<dbReference type="InterPro" id="IPR000182">
    <property type="entry name" value="GNAT_dom"/>
</dbReference>
<dbReference type="InterPro" id="IPR051556">
    <property type="entry name" value="N-term/lysine_N-AcTrnsfr"/>
</dbReference>
<dbReference type="Gene3D" id="3.40.630.30">
    <property type="match status" value="1"/>
</dbReference>
<comment type="caution">
    <text evidence="5">The sequence shown here is derived from an EMBL/GenBank/DDBJ whole genome shotgun (WGS) entry which is preliminary data.</text>
</comment>
<dbReference type="RefSeq" id="WP_188490788.1">
    <property type="nucleotide sequence ID" value="NZ_BMCS01000002.1"/>
</dbReference>
<proteinExistence type="inferred from homology"/>
<organism evidence="5 6">
    <name type="scientific">Williamsia phyllosphaerae</name>
    <dbReference type="NCBI Taxonomy" id="885042"/>
    <lineage>
        <taxon>Bacteria</taxon>
        <taxon>Bacillati</taxon>
        <taxon>Actinomycetota</taxon>
        <taxon>Actinomycetes</taxon>
        <taxon>Mycobacteriales</taxon>
        <taxon>Nocardiaceae</taxon>
        <taxon>Williamsia</taxon>
    </lineage>
</organism>
<comment type="similarity">
    <text evidence="3">Belongs to the acetyltransferase family. RimI subfamily.</text>
</comment>
<dbReference type="PANTHER" id="PTHR42919:SF8">
    <property type="entry name" value="N-ALPHA-ACETYLTRANSFERASE 50"/>
    <property type="match status" value="1"/>
</dbReference>
<reference evidence="6" key="1">
    <citation type="journal article" date="2019" name="Int. J. Syst. Evol. Microbiol.">
        <title>The Global Catalogue of Microorganisms (GCM) 10K type strain sequencing project: providing services to taxonomists for standard genome sequencing and annotation.</title>
        <authorList>
            <consortium name="The Broad Institute Genomics Platform"/>
            <consortium name="The Broad Institute Genome Sequencing Center for Infectious Disease"/>
            <person name="Wu L."/>
            <person name="Ma J."/>
        </authorList>
    </citation>
    <scope>NUCLEOTIDE SEQUENCE [LARGE SCALE GENOMIC DNA]</scope>
    <source>
        <strain evidence="6">CCM 7855</strain>
    </source>
</reference>
<sequence>MIGPLLATDAPRCARLEAAIFAGDSPWPVEAFTAEIASPHNRYFAVRDDDDVLIGYAGISVLGRSGDMECEIHTIAVDPDHRGGGYGRALMAEMLVVADEVDAEVFLEVRTDNDRAIELYEHNGFVRVGLRKGYYQPSGADAYTMRRRRGGASR</sequence>
<comment type="catalytic activity">
    <reaction evidence="3">
        <text>N-terminal L-alanyl-[ribosomal protein bS18] + acetyl-CoA = N-terminal N(alpha)-acetyl-L-alanyl-[ribosomal protein bS18] + CoA + H(+)</text>
        <dbReference type="Rhea" id="RHEA:43756"/>
        <dbReference type="Rhea" id="RHEA-COMP:10676"/>
        <dbReference type="Rhea" id="RHEA-COMP:10677"/>
        <dbReference type="ChEBI" id="CHEBI:15378"/>
        <dbReference type="ChEBI" id="CHEBI:57287"/>
        <dbReference type="ChEBI" id="CHEBI:57288"/>
        <dbReference type="ChEBI" id="CHEBI:64718"/>
        <dbReference type="ChEBI" id="CHEBI:83683"/>
        <dbReference type="EC" id="2.3.1.266"/>
    </reaction>
</comment>
<keyword evidence="2" id="KW-0012">Acyltransferase</keyword>
<keyword evidence="6" id="KW-1185">Reference proteome</keyword>
<evidence type="ECO:0000256" key="2">
    <source>
        <dbReference type="ARBA" id="ARBA00023315"/>
    </source>
</evidence>
<name>A0ABQ1UZY2_9NOCA</name>
<dbReference type="EMBL" id="BMCS01000002">
    <property type="protein sequence ID" value="GGF32294.1"/>
    <property type="molecule type" value="Genomic_DNA"/>
</dbReference>
<evidence type="ECO:0000313" key="6">
    <source>
        <dbReference type="Proteomes" id="UP000632454"/>
    </source>
</evidence>
<evidence type="ECO:0000313" key="5">
    <source>
        <dbReference type="EMBL" id="GGF32294.1"/>
    </source>
</evidence>
<dbReference type="CDD" id="cd04301">
    <property type="entry name" value="NAT_SF"/>
    <property type="match status" value="1"/>
</dbReference>
<feature type="domain" description="N-acetyltransferase" evidence="4">
    <location>
        <begin position="1"/>
        <end position="150"/>
    </location>
</feature>
<keyword evidence="3" id="KW-0963">Cytoplasm</keyword>
<comment type="function">
    <text evidence="3">Acetylates the N-terminal alanine of ribosomal protein bS18.</text>
</comment>
<keyword evidence="1" id="KW-0808">Transferase</keyword>
<dbReference type="PROSITE" id="PS51186">
    <property type="entry name" value="GNAT"/>
    <property type="match status" value="1"/>
</dbReference>
<evidence type="ECO:0000259" key="4">
    <source>
        <dbReference type="PROSITE" id="PS51186"/>
    </source>
</evidence>
<accession>A0ABQ1UZY2</accession>
<evidence type="ECO:0000256" key="3">
    <source>
        <dbReference type="RuleBase" id="RU363094"/>
    </source>
</evidence>
<dbReference type="PANTHER" id="PTHR42919">
    <property type="entry name" value="N-ALPHA-ACETYLTRANSFERASE"/>
    <property type="match status" value="1"/>
</dbReference>
<dbReference type="Pfam" id="PF00583">
    <property type="entry name" value="Acetyltransf_1"/>
    <property type="match status" value="1"/>
</dbReference>
<dbReference type="InterPro" id="IPR016181">
    <property type="entry name" value="Acyl_CoA_acyltransferase"/>
</dbReference>
<dbReference type="InterPro" id="IPR006464">
    <property type="entry name" value="AcTrfase_RimI/Ard1"/>
</dbReference>
<protein>
    <recommendedName>
        <fullName evidence="3">[Ribosomal protein bS18]-alanine N-acetyltransferase</fullName>
        <ecNumber evidence="3">2.3.1.266</ecNumber>
    </recommendedName>
</protein>